<evidence type="ECO:0000313" key="1">
    <source>
        <dbReference type="EMBL" id="KAH7689272.1"/>
    </source>
</evidence>
<keyword evidence="1" id="KW-0378">Hydrolase</keyword>
<accession>A0ACB7WLQ7</accession>
<organism evidence="1 2">
    <name type="scientific">Dioscorea alata</name>
    <name type="common">Purple yam</name>
    <dbReference type="NCBI Taxonomy" id="55571"/>
    <lineage>
        <taxon>Eukaryota</taxon>
        <taxon>Viridiplantae</taxon>
        <taxon>Streptophyta</taxon>
        <taxon>Embryophyta</taxon>
        <taxon>Tracheophyta</taxon>
        <taxon>Spermatophyta</taxon>
        <taxon>Magnoliopsida</taxon>
        <taxon>Liliopsida</taxon>
        <taxon>Dioscoreales</taxon>
        <taxon>Dioscoreaceae</taxon>
        <taxon>Dioscorea</taxon>
    </lineage>
</organism>
<protein>
    <submittedName>
        <fullName evidence="1">Glycerophosphodiester phosphodiesterase protein</fullName>
        <ecNumber evidence="1">3.1.4.46</ecNumber>
    </submittedName>
</protein>
<dbReference type="EC" id="3.1.4.46" evidence="1"/>
<keyword evidence="2" id="KW-1185">Reference proteome</keyword>
<name>A0ACB7WLQ7_DIOAL</name>
<dbReference type="Proteomes" id="UP000827976">
    <property type="component" value="Chromosome 3"/>
</dbReference>
<reference evidence="2" key="1">
    <citation type="journal article" date="2022" name="Nat. Commun.">
        <title>Chromosome evolution and the genetic basis of agronomically important traits in greater yam.</title>
        <authorList>
            <person name="Bredeson J.V."/>
            <person name="Lyons J.B."/>
            <person name="Oniyinde I.O."/>
            <person name="Okereke N.R."/>
            <person name="Kolade O."/>
            <person name="Nnabue I."/>
            <person name="Nwadili C.O."/>
            <person name="Hribova E."/>
            <person name="Parker M."/>
            <person name="Nwogha J."/>
            <person name="Shu S."/>
            <person name="Carlson J."/>
            <person name="Kariba R."/>
            <person name="Muthemba S."/>
            <person name="Knop K."/>
            <person name="Barton G.J."/>
            <person name="Sherwood A.V."/>
            <person name="Lopez-Montes A."/>
            <person name="Asiedu R."/>
            <person name="Jamnadass R."/>
            <person name="Muchugi A."/>
            <person name="Goodstein D."/>
            <person name="Egesi C.N."/>
            <person name="Featherston J."/>
            <person name="Asfaw A."/>
            <person name="Simpson G.G."/>
            <person name="Dolezel J."/>
            <person name="Hendre P.S."/>
            <person name="Van Deynze A."/>
            <person name="Kumar P.L."/>
            <person name="Obidiegwu J.E."/>
            <person name="Bhattacharjee R."/>
            <person name="Rokhsar D.S."/>
        </authorList>
    </citation>
    <scope>NUCLEOTIDE SEQUENCE [LARGE SCALE GENOMIC DNA]</scope>
    <source>
        <strain evidence="2">cv. TDa95/00328</strain>
    </source>
</reference>
<gene>
    <name evidence="1" type="ORF">IHE45_03G086300</name>
</gene>
<proteinExistence type="predicted"/>
<sequence length="757" mass="82790">MKGRSCARNLCFFAAFILFLTLVSAQKGKASPWLTLSGSAPAIIARGGFSGLFPDSSTLAYNFALVVGSPDTILWCDVQLTKDGIGICLSNLTMQNSTDIPAQYPQGEKVYSVNGVRTTGWFPVDYNAAQLANVSLVQGIFSRTDKFDSAYPILGVEDVVTQFQPPGYWLNVQHDLFYSQHNLSMRSYVLSVSKRIIVDYISSPEVRFLSSIANRFNGSKTKLVFRFLGQNIQEPTTNQTYGSLLKNLTFIKTFASGILVPKNYIWPLTPDQYLQPHTSVVADAHKAKLEVYASDFANDGTIAYNYSYDPIVEYLNFVDNGDFSVDGVLTDFPITPAEAINCYSHLSKNSSGLAKPVIISHHGSSGTYPECTDLAYQQAVSDGSDFIDCPVQITQDGVLVCMGSINLMDDTTVTKSSFNTRLSTIPEIQRNPGIFTFNLTWEEIQTLKPMMENPEVTYTLYRNPRSANAGNFMTLSSFLSFTKDKKLSGVLIEIENAVFVAEKLGVSVTDAVISALNDSGYSNQTTQQVIIRSSNSAVLVKLKQQTKYKLEYMVDESIRDADNASLTDIKKFADSVSINKQSIFPKTAGFITTQTGVVQRLKSAGLAVNVYVLQNEFVSQAWDFFSDPYSEITNFVNGAEVDGIITDFPATTNLYRRNACQNMGNNTPTYMLPVQVGPQGLLGLIKDPRAQPPTLAPMPVLDASDVVEPPLPSAAVKPPASVTPPTSTPPPPSGGNKCNVSFMLVSIFVIFGSVILI</sequence>
<comment type="caution">
    <text evidence="1">The sequence shown here is derived from an EMBL/GenBank/DDBJ whole genome shotgun (WGS) entry which is preliminary data.</text>
</comment>
<dbReference type="EMBL" id="CM037013">
    <property type="protein sequence ID" value="KAH7689272.1"/>
    <property type="molecule type" value="Genomic_DNA"/>
</dbReference>
<evidence type="ECO:0000313" key="2">
    <source>
        <dbReference type="Proteomes" id="UP000827976"/>
    </source>
</evidence>